<proteinExistence type="predicted"/>
<name>A0ABR3U5U2_9PLEO</name>
<sequence>MKFTLAIVALASVATTALANREWTYNDSHRAAVSEILKQITAKHAHLCKRWDGPRCVDDEDKPSPWEMNYLERKTAKIEKQEAEDSVEKIRDLWEKWSADQKDMLSKVKKGGKAYMALLEELSDDAEDVVDTDVKAVKSMVEPIELETVG</sequence>
<keyword evidence="1" id="KW-0732">Signal</keyword>
<gene>
    <name evidence="2" type="ORF">ACET3X_009511</name>
</gene>
<reference evidence="2 3" key="1">
    <citation type="submission" date="2024-09" db="EMBL/GenBank/DDBJ databases">
        <title>T2T genomes of carrot and Alternaria dauci and their utility for understanding host-pathogen interaction during carrot leaf blight disease.</title>
        <authorList>
            <person name="Liu W."/>
            <person name="Xu S."/>
            <person name="Ou C."/>
            <person name="Liu X."/>
            <person name="Zhuang F."/>
            <person name="Deng X.W."/>
        </authorList>
    </citation>
    <scope>NUCLEOTIDE SEQUENCE [LARGE SCALE GENOMIC DNA]</scope>
    <source>
        <strain evidence="2 3">A2016</strain>
    </source>
</reference>
<protein>
    <submittedName>
        <fullName evidence="2">Uncharacterized protein</fullName>
    </submittedName>
</protein>
<comment type="caution">
    <text evidence="2">The sequence shown here is derived from an EMBL/GenBank/DDBJ whole genome shotgun (WGS) entry which is preliminary data.</text>
</comment>
<dbReference type="RefSeq" id="XP_069302344.1">
    <property type="nucleotide sequence ID" value="XM_069455754.1"/>
</dbReference>
<dbReference type="GeneID" id="96089833"/>
<dbReference type="Proteomes" id="UP001578633">
    <property type="component" value="Chromosome 10"/>
</dbReference>
<evidence type="ECO:0000256" key="1">
    <source>
        <dbReference type="SAM" id="SignalP"/>
    </source>
</evidence>
<keyword evidence="3" id="KW-1185">Reference proteome</keyword>
<accession>A0ABR3U5U2</accession>
<feature type="signal peptide" evidence="1">
    <location>
        <begin position="1"/>
        <end position="19"/>
    </location>
</feature>
<dbReference type="EMBL" id="JBHGVX010000010">
    <property type="protein sequence ID" value="KAL1791760.1"/>
    <property type="molecule type" value="Genomic_DNA"/>
</dbReference>
<feature type="chain" id="PRO_5045870948" evidence="1">
    <location>
        <begin position="20"/>
        <end position="150"/>
    </location>
</feature>
<evidence type="ECO:0000313" key="2">
    <source>
        <dbReference type="EMBL" id="KAL1791760.1"/>
    </source>
</evidence>
<organism evidence="2 3">
    <name type="scientific">Alternaria dauci</name>
    <dbReference type="NCBI Taxonomy" id="48095"/>
    <lineage>
        <taxon>Eukaryota</taxon>
        <taxon>Fungi</taxon>
        <taxon>Dikarya</taxon>
        <taxon>Ascomycota</taxon>
        <taxon>Pezizomycotina</taxon>
        <taxon>Dothideomycetes</taxon>
        <taxon>Pleosporomycetidae</taxon>
        <taxon>Pleosporales</taxon>
        <taxon>Pleosporineae</taxon>
        <taxon>Pleosporaceae</taxon>
        <taxon>Alternaria</taxon>
        <taxon>Alternaria sect. Porri</taxon>
    </lineage>
</organism>
<evidence type="ECO:0000313" key="3">
    <source>
        <dbReference type="Proteomes" id="UP001578633"/>
    </source>
</evidence>